<keyword evidence="3" id="KW-1185">Reference proteome</keyword>
<evidence type="ECO:0000313" key="3">
    <source>
        <dbReference type="Proteomes" id="UP000706525"/>
    </source>
</evidence>
<dbReference type="PROSITE" id="PS51257">
    <property type="entry name" value="PROKAR_LIPOPROTEIN"/>
    <property type="match status" value="1"/>
</dbReference>
<name>A0ABM8WV20_9BURK</name>
<dbReference type="Proteomes" id="UP000706525">
    <property type="component" value="Unassembled WGS sequence"/>
</dbReference>
<gene>
    <name evidence="2" type="ORF">LMG32289_02326</name>
</gene>
<reference evidence="2 3" key="1">
    <citation type="submission" date="2021-08" db="EMBL/GenBank/DDBJ databases">
        <authorList>
            <person name="Peeters C."/>
        </authorList>
    </citation>
    <scope>NUCLEOTIDE SEQUENCE [LARGE SCALE GENOMIC DNA]</scope>
    <source>
        <strain evidence="2 3">LMG 32289</strain>
    </source>
</reference>
<evidence type="ECO:0000256" key="1">
    <source>
        <dbReference type="SAM" id="MobiDB-lite"/>
    </source>
</evidence>
<feature type="region of interest" description="Disordered" evidence="1">
    <location>
        <begin position="88"/>
        <end position="111"/>
    </location>
</feature>
<dbReference type="RefSeq" id="WP_223988060.1">
    <property type="nucleotide sequence ID" value="NZ_CAJZAG010000004.1"/>
</dbReference>
<evidence type="ECO:0008006" key="4">
    <source>
        <dbReference type="Google" id="ProtNLM"/>
    </source>
</evidence>
<sequence length="201" mass="21355">MSSRPPVQPIWPSHTKRHLATLLALSLGLGLSGCLPQYRVPSGAPSATVRLLTTTDDNTVFTVADPGGCPTPARPRVLAGTGKNLAAMGREPSLGMAGASPEPPSRSRERKLEAGRRVYIAVSSTAAPPLPEMRCAAGVSFVPQAGGQYEIRYARDEAAGQCSARVLRVEAKPEGGAALYQETTQQGFRALRRDYICERAE</sequence>
<comment type="caution">
    <text evidence="2">The sequence shown here is derived from an EMBL/GenBank/DDBJ whole genome shotgun (WGS) entry which is preliminary data.</text>
</comment>
<accession>A0ABM8WV20</accession>
<dbReference type="EMBL" id="CAJZAG010000004">
    <property type="protein sequence ID" value="CAG9171365.1"/>
    <property type="molecule type" value="Genomic_DNA"/>
</dbReference>
<evidence type="ECO:0000313" key="2">
    <source>
        <dbReference type="EMBL" id="CAG9171365.1"/>
    </source>
</evidence>
<protein>
    <recommendedName>
        <fullName evidence="4">Lipoprotein</fullName>
    </recommendedName>
</protein>
<organism evidence="2 3">
    <name type="scientific">Cupriavidus pampae</name>
    <dbReference type="NCBI Taxonomy" id="659251"/>
    <lineage>
        <taxon>Bacteria</taxon>
        <taxon>Pseudomonadati</taxon>
        <taxon>Pseudomonadota</taxon>
        <taxon>Betaproteobacteria</taxon>
        <taxon>Burkholderiales</taxon>
        <taxon>Burkholderiaceae</taxon>
        <taxon>Cupriavidus</taxon>
    </lineage>
</organism>
<proteinExistence type="predicted"/>